<dbReference type="InterPro" id="IPR014352">
    <property type="entry name" value="FERM/acyl-CoA-bd_prot_sf"/>
</dbReference>
<feature type="compositionally biased region" description="Basic residues" evidence="11">
    <location>
        <begin position="1053"/>
        <end position="1064"/>
    </location>
</feature>
<feature type="domain" description="MyTH4" evidence="13">
    <location>
        <begin position="1730"/>
        <end position="1891"/>
    </location>
</feature>
<keyword evidence="16" id="KW-1185">Reference proteome</keyword>
<dbReference type="Pfam" id="PF00373">
    <property type="entry name" value="FERM_M"/>
    <property type="match status" value="2"/>
</dbReference>
<feature type="region of interest" description="Disordered" evidence="11">
    <location>
        <begin position="2193"/>
        <end position="2249"/>
    </location>
</feature>
<evidence type="ECO:0000256" key="6">
    <source>
        <dbReference type="ARBA" id="ARBA00023123"/>
    </source>
</evidence>
<dbReference type="PANTHER" id="PTHR46049:SF5">
    <property type="entry name" value="PLECKSTRIN HOMOLOGY DOMAIN-CONTAINING FAMILY H MEMBER 3"/>
    <property type="match status" value="1"/>
</dbReference>
<evidence type="ECO:0000256" key="11">
    <source>
        <dbReference type="SAM" id="MobiDB-lite"/>
    </source>
</evidence>
<dbReference type="Proteomes" id="UP001286313">
    <property type="component" value="Unassembled WGS sequence"/>
</dbReference>
<dbReference type="Pfam" id="PF00063">
    <property type="entry name" value="Myosin_head"/>
    <property type="match status" value="1"/>
</dbReference>
<dbReference type="PROSITE" id="PS51016">
    <property type="entry name" value="MYTH4"/>
    <property type="match status" value="2"/>
</dbReference>
<dbReference type="Gene3D" id="3.10.20.90">
    <property type="entry name" value="Phosphatidylinositol 3-kinase Catalytic Subunit, Chain A, domain 1"/>
    <property type="match status" value="2"/>
</dbReference>
<dbReference type="PROSITE" id="PS51456">
    <property type="entry name" value="MYOSIN_MOTOR"/>
    <property type="match status" value="1"/>
</dbReference>
<evidence type="ECO:0000256" key="4">
    <source>
        <dbReference type="ARBA" id="ARBA00022741"/>
    </source>
</evidence>
<feature type="compositionally biased region" description="Basic and acidic residues" evidence="11">
    <location>
        <begin position="987"/>
        <end position="997"/>
    </location>
</feature>
<accession>A0AAE1FRH8</accession>
<evidence type="ECO:0000256" key="7">
    <source>
        <dbReference type="ARBA" id="ARBA00023175"/>
    </source>
</evidence>
<dbReference type="InterPro" id="IPR038185">
    <property type="entry name" value="MyTH4_dom_sf"/>
</dbReference>
<proteinExistence type="inferred from homology"/>
<dbReference type="GO" id="GO:0009887">
    <property type="term" value="P:animal organ morphogenesis"/>
    <property type="evidence" value="ECO:0007669"/>
    <property type="project" value="UniProtKB-ARBA"/>
</dbReference>
<dbReference type="FunFam" id="1.10.10.820:FF:000001">
    <property type="entry name" value="Myosin heavy chain"/>
    <property type="match status" value="1"/>
</dbReference>
<dbReference type="InterPro" id="IPR029071">
    <property type="entry name" value="Ubiquitin-like_domsf"/>
</dbReference>
<feature type="domain" description="MyTH4" evidence="13">
    <location>
        <begin position="1173"/>
        <end position="1322"/>
    </location>
</feature>
<feature type="domain" description="Myosin motor" evidence="14">
    <location>
        <begin position="1"/>
        <end position="631"/>
    </location>
</feature>
<dbReference type="PANTHER" id="PTHR46049">
    <property type="entry name" value="AGAP003327-PA"/>
    <property type="match status" value="1"/>
</dbReference>
<dbReference type="Gene3D" id="1.20.80.10">
    <property type="match status" value="2"/>
</dbReference>
<dbReference type="GO" id="GO:0003779">
    <property type="term" value="F:actin binding"/>
    <property type="evidence" value="ECO:0007669"/>
    <property type="project" value="UniProtKB-KW"/>
</dbReference>
<dbReference type="Pfam" id="PF00612">
    <property type="entry name" value="IQ"/>
    <property type="match status" value="2"/>
</dbReference>
<dbReference type="EMBL" id="JAWQEG010001551">
    <property type="protein sequence ID" value="KAK3878501.1"/>
    <property type="molecule type" value="Genomic_DNA"/>
</dbReference>
<keyword evidence="3" id="KW-0963">Cytoplasm</keyword>
<evidence type="ECO:0000256" key="2">
    <source>
        <dbReference type="ARBA" id="ARBA00008314"/>
    </source>
</evidence>
<feature type="compositionally biased region" description="Pro residues" evidence="11">
    <location>
        <begin position="2200"/>
        <end position="2224"/>
    </location>
</feature>
<dbReference type="GO" id="GO:0016459">
    <property type="term" value="C:myosin complex"/>
    <property type="evidence" value="ECO:0007669"/>
    <property type="project" value="UniProtKB-KW"/>
</dbReference>
<comment type="subcellular location">
    <subcellularLocation>
        <location evidence="1">Cytoplasm</location>
    </subcellularLocation>
</comment>
<sequence length="2249" mass="256958">MRYQGKKLLEEEPHVFAISESSFVALQRLDQNQSCVISGESGAGKTETTKFILQYLCSVTSGVSTWVEQQIIEANTILETFGNAKTVRNDNSSRFGKFMQVCFDTSWHIKGCVMQDYLLEQSRITFQGPQERNYHVFYQLVVAAQNNKELADQFHLRPAKFYTYLNQSGCTTIDGIDDGVKFDGLRLAFNVLHVPPEICDGIYGTLAAILWLGNLEFADIDGENCELTTSDQEVLKILSGLLGLTEEDLQTILLQRQINIRGNITHIPLKHAEAKENRHAMAKALYSRTFAWLVDHINKCTNPGQDQTRFLGVLDIFGFENFAVNSFEQLCINYTNEKLHKFFNHYVFALEQEIYRQEEIKFSHITFTDNTECLELLEKPPRCILKLLSEECRMPKGADKTYLTKLHQEFEAHPNYIKGDDRRRWEVEFGINHYAGKVIYTVQGFVDKNRDAQQDVFFDLMNKSTNKFIADITRFQDLLGCTIARMGSIHSTISRGTSKGKPTVSDAFRNQLQALVDVLQATNPWYVRCIKPNKNKASDSYDESMVLDQLRYLGMNDIIRIRKEGFPIHMTFEDFIARYFCLNKRRRYPDTKQHVCDILKIMNLPAKEWQVGKTKVFIRQKVYEPLEDRRLTSIHGAAIKIQAHYRMHRHRKEYNRIRGACLTVQNHYRGWKLRLQFIRKRRAIIIIQSNVRGMFAREEKGMLHFTPVSRAAVKGARTLYGKFTKPTSPPAGSSLYTSAPRFITKLLFCCGGPPALTIPASSVANALREMKRIEEEQRRRERLEEERRQCEEEALKLAVDEEKKQELEEAQRQQYDGLAAVGEGKVEEEMATLSNMAETVNTRLACSGAAHPDDASQGSREGVDLDNLFSFLSNMESEPNVLDEISRQMNELVDNVDEEIEALNRGDEDEKNDYLPPPPPSETLDLSQLPPPPPPHTDMNLPLPPPPTVLPLPPEDIDMEVKPQQTSRESGDGEEAPLPPPPQMNGFHEEVKTKEPIYETIPVGLTGSQARREPNYVSGPPPAGPPPAPPPEEVVELRRGREGSLNRDTSSERRRRPSGQKRPARSPSARSPAPSRPITKSPAPRSGSRNNNLIEDPERVERRKQRVERKLHELEELEENKENEAQNYFDMIEFAEKFFNNHERSPEGTIMSTLTRKRSTAEFLPKYELITYSRSSIIPTSHVHLYDPENINLACTIFRDLCKYCRGELKAEQEITTLQSIIGHGLEREELRSEIYVQCMRQVTNNPNAESLERLWLMLCLCVVAFQPGKILHKYFISFLQKNLSLEGKLQQYVQWCLENCKNTKVSSRQLPPSSVEIAAMKKLGTIVCRFFFLDGRTKAIDVHPRDTAGDAMQKLADRLGLASLEGWAIYESGGEGDKHVKSHEYLYDVISSWETKQQKAGASGSQHGTSNKRASQTVNAGENRFVFRKRLFRTPREIPSDPVQVNLLYAQAVYSVVRTDDFPINEKVALQLAGLQAQVALGDPQDGKTEFYSDIQSYLPSRIAQTKKQAEWVPILAQAHRQYGTGKTDIVAKVWYLTCVMQFPLYGTTMFNVSYRGYWSYGNSLILGVNCDGIAMIKPDDKFILYEYRYCDIESIFLDPSDNFITINLLRTLPDPHKCFVFETKEKQEIGFLIASYSPLLASWIKDMDSNKKVKQITGEDRVRLYYNLVHARRQIIDANVLRKPQEQGGNFIVSTLRRLNKQKLDKLRQDYGENAETYKGYHHLFWAFCKTPLTQPLTKITTPEVEQQALQISMAILTYAGLNPNTETAATSDDQQLGMVQGAVEQGMKRDTLLTETYLQLIKQTTDHPDPNSRVNLRHWSLLTLFCSVIPPTDKGVRKYLRAHLQRCATDYVSEEGKYARYAEKCLVKALNNRRRQWAPSKQEILCTINRRPIYARFHFMDGQFHSLEFDASATASDVVELIKHKIGLKNTAKGYAIYEMLGTTERCIIGEEVLADVMSRWERYRQSAAATQHHNHHIFLFKKHLLLKSWLDLTDNVEKELLYFQVLYTLRADKFPVTQMEAVMLCSLRAQIELGNFTGAHMDYGEVIAHTLSPRLLNNVTHDAVAMHHQGLFNMDPQEAKQAFLNLIKSWPLHRATIFDVTQSFTSNWPKVLWLAIDESGVHLLEHRSRNVLCTYEYDYILNYSASITALMIITGSTRKQSKIILNTTQAFMIATLIKDYTEVLRETLSNGRGSMGPPPAGLMAPQPPPHAIPPEDVPPPRPRHSRPPSIMARPPPTLTEEMVTQ</sequence>
<feature type="compositionally biased region" description="Pro residues" evidence="11">
    <location>
        <begin position="1019"/>
        <end position="1032"/>
    </location>
</feature>
<dbReference type="InterPro" id="IPR002404">
    <property type="entry name" value="IRS_PTB"/>
</dbReference>
<feature type="coiled-coil region" evidence="10">
    <location>
        <begin position="763"/>
        <end position="810"/>
    </location>
</feature>
<dbReference type="InterPro" id="IPR035963">
    <property type="entry name" value="FERM_2"/>
</dbReference>
<dbReference type="SMART" id="SM00015">
    <property type="entry name" value="IQ"/>
    <property type="match status" value="3"/>
</dbReference>
<feature type="region of interest" description="Disordered" evidence="11">
    <location>
        <begin position="904"/>
        <end position="1102"/>
    </location>
</feature>
<dbReference type="Pfam" id="PF00784">
    <property type="entry name" value="MyTH4"/>
    <property type="match status" value="2"/>
</dbReference>
<dbReference type="CDD" id="cd14883">
    <property type="entry name" value="MYSc_Myo22"/>
    <property type="match status" value="1"/>
</dbReference>
<gene>
    <name evidence="15" type="ORF">Pcinc_016873</name>
</gene>
<evidence type="ECO:0000256" key="9">
    <source>
        <dbReference type="PROSITE-ProRule" id="PRU00782"/>
    </source>
</evidence>
<dbReference type="Gene3D" id="1.25.40.530">
    <property type="entry name" value="MyTH4 domain"/>
    <property type="match status" value="2"/>
</dbReference>
<dbReference type="Gene3D" id="6.20.240.20">
    <property type="match status" value="1"/>
</dbReference>
<keyword evidence="8 9" id="KW-0009">Actin-binding</keyword>
<dbReference type="InterPro" id="IPR027417">
    <property type="entry name" value="P-loop_NTPase"/>
</dbReference>
<feature type="region of interest" description="Actin-binding" evidence="9">
    <location>
        <begin position="512"/>
        <end position="534"/>
    </location>
</feature>
<evidence type="ECO:0000313" key="15">
    <source>
        <dbReference type="EMBL" id="KAK3878501.1"/>
    </source>
</evidence>
<dbReference type="InterPro" id="IPR001609">
    <property type="entry name" value="Myosin_head_motor_dom-like"/>
</dbReference>
<dbReference type="SMART" id="SM00295">
    <property type="entry name" value="B41"/>
    <property type="match status" value="2"/>
</dbReference>
<dbReference type="GO" id="GO:0071944">
    <property type="term" value="C:cell periphery"/>
    <property type="evidence" value="ECO:0007669"/>
    <property type="project" value="UniProtKB-ARBA"/>
</dbReference>
<evidence type="ECO:0000256" key="5">
    <source>
        <dbReference type="ARBA" id="ARBA00022840"/>
    </source>
</evidence>
<dbReference type="CDD" id="cd14473">
    <property type="entry name" value="FERM_B-lobe"/>
    <property type="match status" value="2"/>
</dbReference>
<dbReference type="Pfam" id="PF21989">
    <property type="entry name" value="RA_2"/>
    <property type="match status" value="2"/>
</dbReference>
<dbReference type="SUPFAM" id="SSF52540">
    <property type="entry name" value="P-loop containing nucleoside triphosphate hydrolases"/>
    <property type="match status" value="1"/>
</dbReference>
<dbReference type="Gene3D" id="1.10.10.820">
    <property type="match status" value="1"/>
</dbReference>
<evidence type="ECO:0000259" key="14">
    <source>
        <dbReference type="PROSITE" id="PS51456"/>
    </source>
</evidence>
<evidence type="ECO:0000256" key="3">
    <source>
        <dbReference type="ARBA" id="ARBA00022490"/>
    </source>
</evidence>
<dbReference type="CDD" id="cd17208">
    <property type="entry name" value="FERM_F1_DdMyo7_like"/>
    <property type="match status" value="2"/>
</dbReference>
<keyword evidence="5 9" id="KW-0067">ATP-binding</keyword>
<dbReference type="Pfam" id="PF02174">
    <property type="entry name" value="IRS"/>
    <property type="match status" value="1"/>
</dbReference>
<dbReference type="SUPFAM" id="SSF50729">
    <property type="entry name" value="PH domain-like"/>
    <property type="match status" value="2"/>
</dbReference>
<dbReference type="SUPFAM" id="SSF47031">
    <property type="entry name" value="Second domain of FERM"/>
    <property type="match status" value="2"/>
</dbReference>
<protein>
    <submittedName>
        <fullName evidence="15">Uncharacterized protein</fullName>
    </submittedName>
</protein>
<dbReference type="InterPro" id="IPR011993">
    <property type="entry name" value="PH-like_dom_sf"/>
</dbReference>
<dbReference type="GO" id="GO:0048731">
    <property type="term" value="P:system development"/>
    <property type="evidence" value="ECO:0007669"/>
    <property type="project" value="UniProtKB-ARBA"/>
</dbReference>
<comment type="similarity">
    <text evidence="2 9">Belongs to the TRAFAC class myosin-kinesin ATPase superfamily. Myosin family.</text>
</comment>
<evidence type="ECO:0000256" key="8">
    <source>
        <dbReference type="ARBA" id="ARBA00023203"/>
    </source>
</evidence>
<dbReference type="SMART" id="SM00139">
    <property type="entry name" value="MyTH4"/>
    <property type="match status" value="2"/>
</dbReference>
<dbReference type="Gene3D" id="1.20.5.190">
    <property type="match status" value="1"/>
</dbReference>
<dbReference type="GO" id="GO:0005524">
    <property type="term" value="F:ATP binding"/>
    <property type="evidence" value="ECO:0007669"/>
    <property type="project" value="UniProtKB-UniRule"/>
</dbReference>
<dbReference type="SMART" id="SM00242">
    <property type="entry name" value="MYSc"/>
    <property type="match status" value="1"/>
</dbReference>
<organism evidence="15 16">
    <name type="scientific">Petrolisthes cinctipes</name>
    <name type="common">Flat porcelain crab</name>
    <dbReference type="NCBI Taxonomy" id="88211"/>
    <lineage>
        <taxon>Eukaryota</taxon>
        <taxon>Metazoa</taxon>
        <taxon>Ecdysozoa</taxon>
        <taxon>Arthropoda</taxon>
        <taxon>Crustacea</taxon>
        <taxon>Multicrustacea</taxon>
        <taxon>Malacostraca</taxon>
        <taxon>Eumalacostraca</taxon>
        <taxon>Eucarida</taxon>
        <taxon>Decapoda</taxon>
        <taxon>Pleocyemata</taxon>
        <taxon>Anomura</taxon>
        <taxon>Galatheoidea</taxon>
        <taxon>Porcellanidae</taxon>
        <taxon>Petrolisthes</taxon>
    </lineage>
</organism>
<feature type="compositionally biased region" description="Pro residues" evidence="11">
    <location>
        <begin position="929"/>
        <end position="954"/>
    </location>
</feature>
<feature type="binding site" evidence="9">
    <location>
        <begin position="39"/>
        <end position="46"/>
    </location>
    <ligand>
        <name>ATP</name>
        <dbReference type="ChEBI" id="CHEBI:30616"/>
    </ligand>
</feature>
<dbReference type="Gene3D" id="1.20.120.720">
    <property type="entry name" value="Myosin VI head, motor domain, U50 subdomain"/>
    <property type="match status" value="1"/>
</dbReference>
<dbReference type="GO" id="GO:0005737">
    <property type="term" value="C:cytoplasm"/>
    <property type="evidence" value="ECO:0007669"/>
    <property type="project" value="UniProtKB-SubCell"/>
</dbReference>
<dbReference type="InterPro" id="IPR000857">
    <property type="entry name" value="MyTH4_dom"/>
</dbReference>
<dbReference type="InterPro" id="IPR051724">
    <property type="entry name" value="Actin_motor_Myosin"/>
</dbReference>
<keyword evidence="10" id="KW-0175">Coiled coil</keyword>
<evidence type="ECO:0000313" key="16">
    <source>
        <dbReference type="Proteomes" id="UP001286313"/>
    </source>
</evidence>
<keyword evidence="4 9" id="KW-0547">Nucleotide-binding</keyword>
<evidence type="ECO:0000259" key="12">
    <source>
        <dbReference type="PROSITE" id="PS50057"/>
    </source>
</evidence>
<keyword evidence="6 9" id="KW-0518">Myosin</keyword>
<evidence type="ECO:0000256" key="10">
    <source>
        <dbReference type="SAM" id="Coils"/>
    </source>
</evidence>
<dbReference type="PRINTS" id="PR00193">
    <property type="entry name" value="MYOSINHEAVY"/>
</dbReference>
<dbReference type="InterPro" id="IPR000299">
    <property type="entry name" value="FERM_domain"/>
</dbReference>
<dbReference type="GO" id="GO:0009888">
    <property type="term" value="P:tissue development"/>
    <property type="evidence" value="ECO:0007669"/>
    <property type="project" value="UniProtKB-ARBA"/>
</dbReference>
<dbReference type="SUPFAM" id="SSF54236">
    <property type="entry name" value="Ubiquitin-like"/>
    <property type="match status" value="2"/>
</dbReference>
<evidence type="ECO:0000259" key="13">
    <source>
        <dbReference type="PROSITE" id="PS51016"/>
    </source>
</evidence>
<dbReference type="Gene3D" id="2.30.29.30">
    <property type="entry name" value="Pleckstrin-homology domain (PH domain)/Phosphotyrosine-binding domain (PTB)"/>
    <property type="match status" value="2"/>
</dbReference>
<dbReference type="InterPro" id="IPR019748">
    <property type="entry name" value="FERM_central"/>
</dbReference>
<feature type="domain" description="FERM" evidence="12">
    <location>
        <begin position="1896"/>
        <end position="2192"/>
    </location>
</feature>
<dbReference type="InterPro" id="IPR000048">
    <property type="entry name" value="IQ_motif_EF-hand-BS"/>
</dbReference>
<keyword evidence="7 9" id="KW-0505">Motor protein</keyword>
<dbReference type="PROSITE" id="PS50096">
    <property type="entry name" value="IQ"/>
    <property type="match status" value="2"/>
</dbReference>
<dbReference type="Gene3D" id="3.40.850.10">
    <property type="entry name" value="Kinesin motor domain"/>
    <property type="match status" value="1"/>
</dbReference>
<name>A0AAE1FRH8_PETCI</name>
<dbReference type="InterPro" id="IPR036961">
    <property type="entry name" value="Kinesin_motor_dom_sf"/>
</dbReference>
<feature type="compositionally biased region" description="Basic and acidic residues" evidence="11">
    <location>
        <begin position="1035"/>
        <end position="1052"/>
    </location>
</feature>
<dbReference type="InterPro" id="IPR019749">
    <property type="entry name" value="Band_41_domain"/>
</dbReference>
<comment type="caution">
    <text evidence="15">The sequence shown here is derived from an EMBL/GenBank/DDBJ whole genome shotgun (WGS) entry which is preliminary data.</text>
</comment>
<reference evidence="15" key="1">
    <citation type="submission" date="2023-10" db="EMBL/GenBank/DDBJ databases">
        <title>Genome assemblies of two species of porcelain crab, Petrolisthes cinctipes and Petrolisthes manimaculis (Anomura: Porcellanidae).</title>
        <authorList>
            <person name="Angst P."/>
        </authorList>
    </citation>
    <scope>NUCLEOTIDE SEQUENCE</scope>
    <source>
        <strain evidence="15">PB745_01</strain>
        <tissue evidence="15">Gill</tissue>
    </source>
</reference>
<dbReference type="GO" id="GO:0003774">
    <property type="term" value="F:cytoskeletal motor activity"/>
    <property type="evidence" value="ECO:0007669"/>
    <property type="project" value="UniProtKB-UniRule"/>
</dbReference>
<evidence type="ECO:0000256" key="1">
    <source>
        <dbReference type="ARBA" id="ARBA00004496"/>
    </source>
</evidence>
<feature type="domain" description="FERM" evidence="12">
    <location>
        <begin position="1327"/>
        <end position="1646"/>
    </location>
</feature>
<feature type="compositionally biased region" description="Low complexity" evidence="11">
    <location>
        <begin position="1065"/>
        <end position="1077"/>
    </location>
</feature>
<dbReference type="Gene3D" id="1.20.58.530">
    <property type="match status" value="1"/>
</dbReference>
<dbReference type="PROSITE" id="PS50057">
    <property type="entry name" value="FERM_3"/>
    <property type="match status" value="2"/>
</dbReference>